<feature type="compositionally biased region" description="Polar residues" evidence="1">
    <location>
        <begin position="18"/>
        <end position="31"/>
    </location>
</feature>
<gene>
    <name evidence="2" type="ORF">ACA1_142050</name>
</gene>
<reference evidence="2 3" key="1">
    <citation type="journal article" date="2013" name="Genome Biol.">
        <title>Genome of Acanthamoeba castellanii highlights extensive lateral gene transfer and early evolution of tyrosine kinase signaling.</title>
        <authorList>
            <person name="Clarke M."/>
            <person name="Lohan A.J."/>
            <person name="Liu B."/>
            <person name="Lagkouvardos I."/>
            <person name="Roy S."/>
            <person name="Zafar N."/>
            <person name="Bertelli C."/>
            <person name="Schilde C."/>
            <person name="Kianianmomeni A."/>
            <person name="Burglin T.R."/>
            <person name="Frech C."/>
            <person name="Turcotte B."/>
            <person name="Kopec K.O."/>
            <person name="Synnott J.M."/>
            <person name="Choo C."/>
            <person name="Paponov I."/>
            <person name="Finkler A."/>
            <person name="Soon Heng Tan C."/>
            <person name="Hutchins A.P."/>
            <person name="Weinmeier T."/>
            <person name="Rattei T."/>
            <person name="Chu J.S."/>
            <person name="Gimenez G."/>
            <person name="Irimia M."/>
            <person name="Rigden D.J."/>
            <person name="Fitzpatrick D.A."/>
            <person name="Lorenzo-Morales J."/>
            <person name="Bateman A."/>
            <person name="Chiu C.H."/>
            <person name="Tang P."/>
            <person name="Hegemann P."/>
            <person name="Fromm H."/>
            <person name="Raoult D."/>
            <person name="Greub G."/>
            <person name="Miranda-Saavedra D."/>
            <person name="Chen N."/>
            <person name="Nash P."/>
            <person name="Ginger M.L."/>
            <person name="Horn M."/>
            <person name="Schaap P."/>
            <person name="Caler L."/>
            <person name="Loftus B."/>
        </authorList>
    </citation>
    <scope>NUCLEOTIDE SEQUENCE [LARGE SCALE GENOMIC DNA]</scope>
    <source>
        <strain evidence="2 3">Neff</strain>
    </source>
</reference>
<feature type="compositionally biased region" description="Basic residues" evidence="1">
    <location>
        <begin position="1"/>
        <end position="10"/>
    </location>
</feature>
<accession>L8HBD3</accession>
<sequence>MEGPNKKKQRRGEWSVADEQQPSSHEVVGSNSDALWRQALRPFLRRWPVDHQHLEGVGWKAKLKRHMELYWRTTPPGPSDISRISPELLGLGAPCIRLHPRRIGQHSLREEDGTVAPRKDASKWAGEFLWPSNEPWPKCEQFYKDHDADDDDETCGVAVPVLQLRKDDLAGVVTFPEGKDLFQLLWCPTIHDDSYTVRIVHYWHILRSAMDEDEDWSIYSAAPGLKVGGFVDYIQSTWGRNPHCCGEPMQHLLHIPSWERGSGLPRWLPLPDRARFLAEEDKFGDESSVIVTPLKIMLGDGCGNIDWLYQTS</sequence>
<name>L8HBD3_ACACF</name>
<evidence type="ECO:0000313" key="2">
    <source>
        <dbReference type="EMBL" id="ELR22515.1"/>
    </source>
</evidence>
<dbReference type="OrthoDB" id="10476201at2759"/>
<dbReference type="GeneID" id="14923442"/>
<dbReference type="AlphaFoldDB" id="L8HBD3"/>
<organism evidence="2 3">
    <name type="scientific">Acanthamoeba castellanii (strain ATCC 30010 / Neff)</name>
    <dbReference type="NCBI Taxonomy" id="1257118"/>
    <lineage>
        <taxon>Eukaryota</taxon>
        <taxon>Amoebozoa</taxon>
        <taxon>Discosea</taxon>
        <taxon>Longamoebia</taxon>
        <taxon>Centramoebida</taxon>
        <taxon>Acanthamoebidae</taxon>
        <taxon>Acanthamoeba</taxon>
    </lineage>
</organism>
<proteinExistence type="predicted"/>
<dbReference type="VEuPathDB" id="AmoebaDB:ACA1_142050"/>
<dbReference type="KEGG" id="acan:ACA1_142050"/>
<keyword evidence="3" id="KW-1185">Reference proteome</keyword>
<dbReference type="RefSeq" id="XP_004349603.1">
    <property type="nucleotide sequence ID" value="XM_004349553.1"/>
</dbReference>
<evidence type="ECO:0000313" key="3">
    <source>
        <dbReference type="Proteomes" id="UP000011083"/>
    </source>
</evidence>
<evidence type="ECO:0000256" key="1">
    <source>
        <dbReference type="SAM" id="MobiDB-lite"/>
    </source>
</evidence>
<dbReference type="Proteomes" id="UP000011083">
    <property type="component" value="Unassembled WGS sequence"/>
</dbReference>
<dbReference type="EMBL" id="KB007883">
    <property type="protein sequence ID" value="ELR22515.1"/>
    <property type="molecule type" value="Genomic_DNA"/>
</dbReference>
<protein>
    <submittedName>
        <fullName evidence="2">Uncharacterized protein</fullName>
    </submittedName>
</protein>
<feature type="region of interest" description="Disordered" evidence="1">
    <location>
        <begin position="1"/>
        <end position="31"/>
    </location>
</feature>